<evidence type="ECO:0000256" key="2">
    <source>
        <dbReference type="ARBA" id="ARBA00023052"/>
    </source>
</evidence>
<dbReference type="GO" id="GO:0000287">
    <property type="term" value="F:magnesium ion binding"/>
    <property type="evidence" value="ECO:0007669"/>
    <property type="project" value="InterPro"/>
</dbReference>
<dbReference type="Pfam" id="PF02775">
    <property type="entry name" value="TPP_enzyme_C"/>
    <property type="match status" value="1"/>
</dbReference>
<sequence>MKVTGGQAVVQALLAHGVDTVFGIPGTHNLEIYRHLAAEGVRHVSTRHEQGAAYAADGYARASGRPGVCLVTSGPATLNAAAAIGQAYSDSVPVLLISPGLPLRHPGRGNGYLHEMKDQSAAMQAIAGYSLRVTSVAEIPGAVAEAFAYFRAGRPRPVHLEIPVDVLGEVAEVVIGGPVAVGRVLPESGVLARVVEVLGAARRPGLLVGGGAKGAAGLVRELAESLGASVISTANGKGVLAEGHPLSLGAGVHLPGVAEFVRDCDVLVVLGSELAPSDFWVEPLARPGCLVRVDVDPGQLRVNAMPEVEVVGDVGAVLAELLPRLAGRERRDDGGGDRLGSGGLAGGGPGCGAGLGDESSPGAEVSLGIGGSSGGGVSAGDGVLAGGGVERAAWWRERLRGQGRAEGARWLWLLEVLGEALGDGILGADSAMACYYGALTNLPVQRPGGFLYPTGFGTLGYGLPAAIGAAVACPGVRTAALLGDGGVMFTVAELATAAQLGLALPVLVVDNAGYGEIRAEMVEREDPVHAVDLPSPDFAALGRALGCHGVRVADADSLRVELARAFEADRPTVLHLPEVLERG</sequence>
<dbReference type="InterPro" id="IPR012001">
    <property type="entry name" value="Thiamin_PyroP_enz_TPP-bd_dom"/>
</dbReference>
<feature type="domain" description="Thiamine pyrophosphate enzyme N-terminal TPP-binding" evidence="6">
    <location>
        <begin position="4"/>
        <end position="121"/>
    </location>
</feature>
<evidence type="ECO:0000313" key="8">
    <source>
        <dbReference type="Proteomes" id="UP000533598"/>
    </source>
</evidence>
<dbReference type="InterPro" id="IPR011766">
    <property type="entry name" value="TPP_enzyme_TPP-bd"/>
</dbReference>
<feature type="domain" description="Thiamine pyrophosphate enzyme TPP-binding" evidence="5">
    <location>
        <begin position="435"/>
        <end position="575"/>
    </location>
</feature>
<comment type="similarity">
    <text evidence="1 3">Belongs to the TPP enzyme family.</text>
</comment>
<dbReference type="GO" id="GO:0009099">
    <property type="term" value="P:L-valine biosynthetic process"/>
    <property type="evidence" value="ECO:0007669"/>
    <property type="project" value="TreeGrafter"/>
</dbReference>
<dbReference type="Pfam" id="PF00205">
    <property type="entry name" value="TPP_enzyme_M"/>
    <property type="match status" value="1"/>
</dbReference>
<evidence type="ECO:0000259" key="6">
    <source>
        <dbReference type="Pfam" id="PF02776"/>
    </source>
</evidence>
<feature type="domain" description="Thiamine pyrophosphate enzyme central" evidence="4">
    <location>
        <begin position="191"/>
        <end position="321"/>
    </location>
</feature>
<evidence type="ECO:0000256" key="3">
    <source>
        <dbReference type="RuleBase" id="RU362132"/>
    </source>
</evidence>
<evidence type="ECO:0000259" key="4">
    <source>
        <dbReference type="Pfam" id="PF00205"/>
    </source>
</evidence>
<comment type="caution">
    <text evidence="7">The sequence shown here is derived from an EMBL/GenBank/DDBJ whole genome shotgun (WGS) entry which is preliminary data.</text>
</comment>
<dbReference type="GO" id="GO:0050660">
    <property type="term" value="F:flavin adenine dinucleotide binding"/>
    <property type="evidence" value="ECO:0007669"/>
    <property type="project" value="TreeGrafter"/>
</dbReference>
<keyword evidence="8" id="KW-1185">Reference proteome</keyword>
<dbReference type="Gene3D" id="3.40.50.1220">
    <property type="entry name" value="TPP-binding domain"/>
    <property type="match status" value="1"/>
</dbReference>
<dbReference type="EMBL" id="JACHMH010000001">
    <property type="protein sequence ID" value="MBB4679255.1"/>
    <property type="molecule type" value="Genomic_DNA"/>
</dbReference>
<dbReference type="RefSeq" id="WP_221490064.1">
    <property type="nucleotide sequence ID" value="NZ_BAAAUI010000025.1"/>
</dbReference>
<evidence type="ECO:0000313" key="7">
    <source>
        <dbReference type="EMBL" id="MBB4679255.1"/>
    </source>
</evidence>
<dbReference type="GO" id="GO:0005948">
    <property type="term" value="C:acetolactate synthase complex"/>
    <property type="evidence" value="ECO:0007669"/>
    <property type="project" value="TreeGrafter"/>
</dbReference>
<dbReference type="CDD" id="cd07035">
    <property type="entry name" value="TPP_PYR_POX_like"/>
    <property type="match status" value="1"/>
</dbReference>
<dbReference type="InterPro" id="IPR012000">
    <property type="entry name" value="Thiamin_PyroP_enz_cen_dom"/>
</dbReference>
<keyword evidence="2 3" id="KW-0786">Thiamine pyrophosphate</keyword>
<dbReference type="PANTHER" id="PTHR18968:SF13">
    <property type="entry name" value="ACETOLACTATE SYNTHASE CATALYTIC SUBUNIT, MITOCHONDRIAL"/>
    <property type="match status" value="1"/>
</dbReference>
<gene>
    <name evidence="7" type="ORF">HNR67_005373</name>
</gene>
<accession>A0A7W7CDM9</accession>
<dbReference type="PANTHER" id="PTHR18968">
    <property type="entry name" value="THIAMINE PYROPHOSPHATE ENZYMES"/>
    <property type="match status" value="1"/>
</dbReference>
<proteinExistence type="inferred from homology"/>
<organism evidence="7 8">
    <name type="scientific">Crossiella cryophila</name>
    <dbReference type="NCBI Taxonomy" id="43355"/>
    <lineage>
        <taxon>Bacteria</taxon>
        <taxon>Bacillati</taxon>
        <taxon>Actinomycetota</taxon>
        <taxon>Actinomycetes</taxon>
        <taxon>Pseudonocardiales</taxon>
        <taxon>Pseudonocardiaceae</taxon>
        <taxon>Crossiella</taxon>
    </lineage>
</organism>
<dbReference type="Proteomes" id="UP000533598">
    <property type="component" value="Unassembled WGS sequence"/>
</dbReference>
<dbReference type="GO" id="GO:0009097">
    <property type="term" value="P:isoleucine biosynthetic process"/>
    <property type="evidence" value="ECO:0007669"/>
    <property type="project" value="TreeGrafter"/>
</dbReference>
<keyword evidence="7" id="KW-0808">Transferase</keyword>
<dbReference type="CDD" id="cd00568">
    <property type="entry name" value="TPP_enzymes"/>
    <property type="match status" value="1"/>
</dbReference>
<dbReference type="InterPro" id="IPR045229">
    <property type="entry name" value="TPP_enz"/>
</dbReference>
<dbReference type="GO" id="GO:0003984">
    <property type="term" value="F:acetolactate synthase activity"/>
    <property type="evidence" value="ECO:0007669"/>
    <property type="project" value="UniProtKB-EC"/>
</dbReference>
<reference evidence="7 8" key="1">
    <citation type="submission" date="2020-08" db="EMBL/GenBank/DDBJ databases">
        <title>Sequencing the genomes of 1000 actinobacteria strains.</title>
        <authorList>
            <person name="Klenk H.-P."/>
        </authorList>
    </citation>
    <scope>NUCLEOTIDE SEQUENCE [LARGE SCALE GENOMIC DNA]</scope>
    <source>
        <strain evidence="7 8">DSM 44230</strain>
    </source>
</reference>
<protein>
    <submittedName>
        <fullName evidence="7">Acetolactate synthase-1/2/3 large subunit</fullName>
        <ecNumber evidence="7">2.2.1.6</ecNumber>
    </submittedName>
</protein>
<evidence type="ECO:0000256" key="1">
    <source>
        <dbReference type="ARBA" id="ARBA00007812"/>
    </source>
</evidence>
<dbReference type="GO" id="GO:0030976">
    <property type="term" value="F:thiamine pyrophosphate binding"/>
    <property type="evidence" value="ECO:0007669"/>
    <property type="project" value="InterPro"/>
</dbReference>
<dbReference type="InterPro" id="IPR029035">
    <property type="entry name" value="DHS-like_NAD/FAD-binding_dom"/>
</dbReference>
<dbReference type="Pfam" id="PF02776">
    <property type="entry name" value="TPP_enzyme_N"/>
    <property type="match status" value="1"/>
</dbReference>
<dbReference type="AlphaFoldDB" id="A0A7W7CDM9"/>
<evidence type="ECO:0000259" key="5">
    <source>
        <dbReference type="Pfam" id="PF02775"/>
    </source>
</evidence>
<dbReference type="Gene3D" id="3.40.50.970">
    <property type="match status" value="2"/>
</dbReference>
<dbReference type="FunFam" id="3.40.50.970:FF:000007">
    <property type="entry name" value="Acetolactate synthase"/>
    <property type="match status" value="1"/>
</dbReference>
<dbReference type="SUPFAM" id="SSF52518">
    <property type="entry name" value="Thiamin diphosphate-binding fold (THDP-binding)"/>
    <property type="match status" value="2"/>
</dbReference>
<dbReference type="InterPro" id="IPR029061">
    <property type="entry name" value="THDP-binding"/>
</dbReference>
<dbReference type="EC" id="2.2.1.6" evidence="7"/>
<name>A0A7W7CDM9_9PSEU</name>
<dbReference type="SUPFAM" id="SSF52467">
    <property type="entry name" value="DHS-like NAD/FAD-binding domain"/>
    <property type="match status" value="1"/>
</dbReference>